<protein>
    <submittedName>
        <fullName evidence="2">Uncharacterized protein</fullName>
    </submittedName>
</protein>
<dbReference type="AlphaFoldDB" id="A0AAD6HA92"/>
<dbReference type="PANTHER" id="PTHR42345">
    <property type="entry name" value="TPR_REGION DOMAIN-CONTAINING PROTEIN"/>
    <property type="match status" value="1"/>
</dbReference>
<dbReference type="Proteomes" id="UP001215712">
    <property type="component" value="Unassembled WGS sequence"/>
</dbReference>
<reference evidence="2" key="2">
    <citation type="submission" date="2023-01" db="EMBL/GenBank/DDBJ databases">
        <authorList>
            <person name="Petersen C."/>
        </authorList>
    </citation>
    <scope>NUCLEOTIDE SEQUENCE</scope>
    <source>
        <strain evidence="2">IBT 17514</strain>
    </source>
</reference>
<evidence type="ECO:0000313" key="2">
    <source>
        <dbReference type="EMBL" id="KAJ5703307.1"/>
    </source>
</evidence>
<organism evidence="2 3">
    <name type="scientific">Penicillium malachiteum</name>
    <dbReference type="NCBI Taxonomy" id="1324776"/>
    <lineage>
        <taxon>Eukaryota</taxon>
        <taxon>Fungi</taxon>
        <taxon>Dikarya</taxon>
        <taxon>Ascomycota</taxon>
        <taxon>Pezizomycotina</taxon>
        <taxon>Eurotiomycetes</taxon>
        <taxon>Eurotiomycetidae</taxon>
        <taxon>Eurotiales</taxon>
        <taxon>Aspergillaceae</taxon>
        <taxon>Penicillium</taxon>
    </lineage>
</organism>
<gene>
    <name evidence="2" type="ORF">N7493_011696</name>
</gene>
<comment type="caution">
    <text evidence="2">The sequence shown here is derived from an EMBL/GenBank/DDBJ whole genome shotgun (WGS) entry which is preliminary data.</text>
</comment>
<feature type="compositionally biased region" description="Basic and acidic residues" evidence="1">
    <location>
        <begin position="75"/>
        <end position="84"/>
    </location>
</feature>
<proteinExistence type="predicted"/>
<reference evidence="2" key="1">
    <citation type="journal article" date="2023" name="IMA Fungus">
        <title>Comparative genomic study of the Penicillium genus elucidates a diverse pangenome and 15 lateral gene transfer events.</title>
        <authorList>
            <person name="Petersen C."/>
            <person name="Sorensen T."/>
            <person name="Nielsen M.R."/>
            <person name="Sondergaard T.E."/>
            <person name="Sorensen J.L."/>
            <person name="Fitzpatrick D.A."/>
            <person name="Frisvad J.C."/>
            <person name="Nielsen K.L."/>
        </authorList>
    </citation>
    <scope>NUCLEOTIDE SEQUENCE</scope>
    <source>
        <strain evidence="2">IBT 17514</strain>
    </source>
</reference>
<feature type="region of interest" description="Disordered" evidence="1">
    <location>
        <begin position="1"/>
        <end position="131"/>
    </location>
</feature>
<evidence type="ECO:0000313" key="3">
    <source>
        <dbReference type="Proteomes" id="UP001215712"/>
    </source>
</evidence>
<feature type="compositionally biased region" description="Low complexity" evidence="1">
    <location>
        <begin position="61"/>
        <end position="74"/>
    </location>
</feature>
<sequence>MTFLFGRRRSQTDASTAHSTQDPPRQLVSRHRSSGPHSDKEQDVSSDPGLFHGLLRRKSDSSLASHSSGSSNRSTSREARRAETTRSATSSRESSRESTSRARSKSRSGASTPKSSTSPSAATQHEPKQPGNIQDYLECRLDKAIKCDVVAPDGSALTKKDVKAILSGAPHFLLETGKHGRWYPQVIFPWDEHNPSILRMLDRKPLSHPSFTLCTLHAHLPVPDDWAVKGGVPIHPQSWHRTGGFKRASFDVGVFEVPNMLANNGREPGTVGYRHFLEFDIADTIQYTGPEKPRQAPNLQRVTELPATEAFELMDSYNKPYSQCLSGAVFDRHQMLQEGPAAWKRIGVRDINLRTLVQRLTHLRQLRLKILIDGSMMTILDLETPHELHNTLHTHFLHPHPPPADVMPGHPDSLKSQIKTLATVLATPGAWIDFSLPEWRFRAGQILWEAPPHADGDCMTECDPNAPKKQWINSGMERKWLLIQLLLAAELIIRLDAFVRKGMLHDPHGGLMSIQELQHFDKMREGKVNWDLVVVRRFLDNLEISCGSPAPSSNASPVGTPTQSQSPIEQVPAKSHRFSLLDSINRRLTSSTESDVKSAWQCQITSLHVRQQLEGLYVFAENIGWPKLDALKKTLDQILRTGETLAMPPVDITIAEHCSSENTPGKPAARLVKCDMYTRSQSRRCIRLRSSCREDNDPHATEKLGWISRSWLSGFVVPGEGISHLLIGTLLENDADAIAQLGPTANLYGGFIYENRSWWSKACIVGRVLSSMDGSQTCMGWVGCDIVPSDANTSTPLDPGWFEVHVQRMTASSRPRIKQGGKLALESTPIGRGDITADAFTLPIDQPVTSSTTVTLNSMTLPVATLRKRNVIVTEEAFLSFQLGVESEPKIITLPLRYNVRFISAHECRPPNGFLSHHHDSTEAEASDQGEFKRLPGHPLHRSFAYKTVSLEALIDHPAPQATPLADGVPQVLVIDARGSRSKETFVRAWCASVGSHALIGRVGRCCIACCVREARAIEVQVVVRVGE</sequence>
<dbReference type="PANTHER" id="PTHR42345:SF2">
    <property type="entry name" value="HELICASE-LIKE PROTEIN"/>
    <property type="match status" value="1"/>
</dbReference>
<feature type="compositionally biased region" description="Polar residues" evidence="1">
    <location>
        <begin position="12"/>
        <end position="23"/>
    </location>
</feature>
<accession>A0AAD6HA92</accession>
<dbReference type="EMBL" id="JAQJAN010000023">
    <property type="protein sequence ID" value="KAJ5703307.1"/>
    <property type="molecule type" value="Genomic_DNA"/>
</dbReference>
<feature type="region of interest" description="Disordered" evidence="1">
    <location>
        <begin position="549"/>
        <end position="573"/>
    </location>
</feature>
<feature type="compositionally biased region" description="Polar residues" evidence="1">
    <location>
        <begin position="550"/>
        <end position="568"/>
    </location>
</feature>
<name>A0AAD6HA92_9EURO</name>
<evidence type="ECO:0000256" key="1">
    <source>
        <dbReference type="SAM" id="MobiDB-lite"/>
    </source>
</evidence>
<feature type="compositionally biased region" description="Low complexity" evidence="1">
    <location>
        <begin position="107"/>
        <end position="123"/>
    </location>
</feature>
<keyword evidence="3" id="KW-1185">Reference proteome</keyword>